<dbReference type="InterPro" id="IPR037396">
    <property type="entry name" value="FMN_HAD"/>
</dbReference>
<feature type="binding site" evidence="15">
    <location>
        <position position="124"/>
    </location>
    <ligand>
        <name>FMN</name>
        <dbReference type="ChEBI" id="CHEBI:58210"/>
    </ligand>
</feature>
<feature type="binding site" evidence="15">
    <location>
        <begin position="331"/>
        <end position="332"/>
    </location>
    <ligand>
        <name>FMN</name>
        <dbReference type="ChEBI" id="CHEBI:58210"/>
    </ligand>
</feature>
<feature type="binding site" evidence="15">
    <location>
        <position position="277"/>
    </location>
    <ligand>
        <name>glyoxylate</name>
        <dbReference type="ChEBI" id="CHEBI:36655"/>
    </ligand>
</feature>
<dbReference type="EMBL" id="QWEI01000003">
    <property type="protein sequence ID" value="RHW37588.1"/>
    <property type="molecule type" value="Genomic_DNA"/>
</dbReference>
<evidence type="ECO:0000313" key="18">
    <source>
        <dbReference type="Proteomes" id="UP000265692"/>
    </source>
</evidence>
<protein>
    <recommendedName>
        <fullName evidence="8">L-lactate oxidase</fullName>
        <ecNumber evidence="3">1.1.3.15</ecNumber>
    </recommendedName>
    <alternativeName>
        <fullName evidence="13">(S)-2-hydroxy-acid oxidase</fullName>
    </alternativeName>
</protein>
<dbReference type="Pfam" id="PF01070">
    <property type="entry name" value="FMN_dh"/>
    <property type="match status" value="1"/>
</dbReference>
<feature type="binding site" evidence="15">
    <location>
        <position position="275"/>
    </location>
    <ligand>
        <name>FMN</name>
        <dbReference type="ChEBI" id="CHEBI:58210"/>
    </ligand>
</feature>
<feature type="binding site" evidence="15">
    <location>
        <position position="42"/>
    </location>
    <ligand>
        <name>glyoxylate</name>
        <dbReference type="ChEBI" id="CHEBI:36655"/>
    </ligand>
</feature>
<evidence type="ECO:0000256" key="3">
    <source>
        <dbReference type="ARBA" id="ARBA00013087"/>
    </source>
</evidence>
<dbReference type="GO" id="GO:0003973">
    <property type="term" value="F:(S)-2-hydroxy-acid oxidase activity"/>
    <property type="evidence" value="ECO:0007669"/>
    <property type="project" value="UniProtKB-EC"/>
</dbReference>
<feature type="binding site" evidence="15">
    <location>
        <position position="148"/>
    </location>
    <ligand>
        <name>glyoxylate</name>
        <dbReference type="ChEBI" id="CHEBI:36655"/>
    </ligand>
</feature>
<proteinExistence type="inferred from homology"/>
<feature type="binding site" evidence="15">
    <location>
        <position position="253"/>
    </location>
    <ligand>
        <name>FMN</name>
        <dbReference type="ChEBI" id="CHEBI:58210"/>
    </ligand>
</feature>
<dbReference type="PROSITE" id="PS00557">
    <property type="entry name" value="FMN_HYDROXY_ACID_DH_1"/>
    <property type="match status" value="1"/>
</dbReference>
<feature type="domain" description="FMN hydroxy acid dehydrogenase" evidence="16">
    <location>
        <begin position="16"/>
        <end position="382"/>
    </location>
</feature>
<keyword evidence="4 15" id="KW-0285">Flavoprotein</keyword>
<comment type="catalytic activity">
    <reaction evidence="9">
        <text>(S)-lactate + O2 = pyruvate + H2O2</text>
        <dbReference type="Rhea" id="RHEA:55868"/>
        <dbReference type="ChEBI" id="CHEBI:15361"/>
        <dbReference type="ChEBI" id="CHEBI:15379"/>
        <dbReference type="ChEBI" id="CHEBI:16240"/>
        <dbReference type="ChEBI" id="CHEBI:16651"/>
    </reaction>
    <physiologicalReaction direction="left-to-right" evidence="9">
        <dbReference type="Rhea" id="RHEA:55869"/>
    </physiologicalReaction>
</comment>
<dbReference type="OrthoDB" id="9770452at2"/>
<evidence type="ECO:0000256" key="13">
    <source>
        <dbReference type="ARBA" id="ARBA00079803"/>
    </source>
</evidence>
<dbReference type="FunFam" id="3.20.20.70:FF:000029">
    <property type="entry name" value="L-lactate dehydrogenase"/>
    <property type="match status" value="1"/>
</dbReference>
<evidence type="ECO:0000256" key="7">
    <source>
        <dbReference type="ARBA" id="ARBA00024042"/>
    </source>
</evidence>
<comment type="similarity">
    <text evidence="7">Belongs to the FMN-dependent alpha-hydroxy acid dehydrogenase family.</text>
</comment>
<dbReference type="Proteomes" id="UP000265692">
    <property type="component" value="Unassembled WGS sequence"/>
</dbReference>
<comment type="catalytic activity">
    <reaction evidence="10">
        <text>mandelate + O2 = phenylglyoxylate + H2O2</text>
        <dbReference type="Rhea" id="RHEA:68968"/>
        <dbReference type="ChEBI" id="CHEBI:15379"/>
        <dbReference type="ChEBI" id="CHEBI:16240"/>
        <dbReference type="ChEBI" id="CHEBI:25147"/>
        <dbReference type="ChEBI" id="CHEBI:36656"/>
    </reaction>
</comment>
<dbReference type="InterPro" id="IPR013785">
    <property type="entry name" value="Aldolase_TIM"/>
</dbReference>
<organism evidence="17 18">
    <name type="scientific">Ureibacillus yapensis</name>
    <dbReference type="NCBI Taxonomy" id="2304605"/>
    <lineage>
        <taxon>Bacteria</taxon>
        <taxon>Bacillati</taxon>
        <taxon>Bacillota</taxon>
        <taxon>Bacilli</taxon>
        <taxon>Bacillales</taxon>
        <taxon>Caryophanaceae</taxon>
        <taxon>Ureibacillus</taxon>
    </lineage>
</organism>
<dbReference type="Gene3D" id="3.20.20.70">
    <property type="entry name" value="Aldolase class I"/>
    <property type="match status" value="1"/>
</dbReference>
<keyword evidence="6" id="KW-0560">Oxidoreductase</keyword>
<feature type="binding site" evidence="15">
    <location>
        <position position="183"/>
    </location>
    <ligand>
        <name>glyoxylate</name>
        <dbReference type="ChEBI" id="CHEBI:36655"/>
    </ligand>
</feature>
<evidence type="ECO:0000256" key="12">
    <source>
        <dbReference type="ARBA" id="ARBA00052949"/>
    </source>
</evidence>
<comment type="cofactor">
    <cofactor evidence="2">
        <name>FMN</name>
        <dbReference type="ChEBI" id="CHEBI:58210"/>
    </cofactor>
</comment>
<keyword evidence="5 15" id="KW-0288">FMN</keyword>
<reference evidence="17 18" key="1">
    <citation type="submission" date="2018-08" db="EMBL/GenBank/DDBJ databases">
        <title>Lysinibacillus sp. YLB-03 draft genome sequence.</title>
        <authorList>
            <person name="Yu L."/>
        </authorList>
    </citation>
    <scope>NUCLEOTIDE SEQUENCE [LARGE SCALE GENOMIC DNA]</scope>
    <source>
        <strain evidence="17 18">YLB-03</strain>
    </source>
</reference>
<evidence type="ECO:0000256" key="1">
    <source>
        <dbReference type="ARBA" id="ARBA00000616"/>
    </source>
</evidence>
<evidence type="ECO:0000256" key="11">
    <source>
        <dbReference type="ARBA" id="ARBA00050773"/>
    </source>
</evidence>
<comment type="caution">
    <text evidence="17">The sequence shown here is derived from an EMBL/GenBank/DDBJ whole genome shotgun (WGS) entry which is preliminary data.</text>
</comment>
<evidence type="ECO:0000256" key="15">
    <source>
        <dbReference type="PIRSR" id="PIRSR000138-2"/>
    </source>
</evidence>
<dbReference type="GO" id="GO:0010181">
    <property type="term" value="F:FMN binding"/>
    <property type="evidence" value="ECO:0007669"/>
    <property type="project" value="InterPro"/>
</dbReference>
<comment type="catalytic activity">
    <reaction evidence="1">
        <text>a (2S)-2-hydroxycarboxylate + O2 = a 2-oxocarboxylate + H2O2</text>
        <dbReference type="Rhea" id="RHEA:16789"/>
        <dbReference type="ChEBI" id="CHEBI:15379"/>
        <dbReference type="ChEBI" id="CHEBI:16240"/>
        <dbReference type="ChEBI" id="CHEBI:35179"/>
        <dbReference type="ChEBI" id="CHEBI:58123"/>
        <dbReference type="EC" id="1.1.3.15"/>
    </reaction>
</comment>
<evidence type="ECO:0000256" key="10">
    <source>
        <dbReference type="ARBA" id="ARBA00050549"/>
    </source>
</evidence>
<feature type="binding site" evidence="15">
    <location>
        <position position="146"/>
    </location>
    <ligand>
        <name>FMN</name>
        <dbReference type="ChEBI" id="CHEBI:58210"/>
    </ligand>
</feature>
<feature type="binding site" evidence="15">
    <location>
        <begin position="95"/>
        <end position="97"/>
    </location>
    <ligand>
        <name>FMN</name>
        <dbReference type="ChEBI" id="CHEBI:58210"/>
    </ligand>
</feature>
<evidence type="ECO:0000256" key="5">
    <source>
        <dbReference type="ARBA" id="ARBA00022643"/>
    </source>
</evidence>
<evidence type="ECO:0000256" key="9">
    <source>
        <dbReference type="ARBA" id="ARBA00048754"/>
    </source>
</evidence>
<dbReference type="SUPFAM" id="SSF51395">
    <property type="entry name" value="FMN-linked oxidoreductases"/>
    <property type="match status" value="1"/>
</dbReference>
<dbReference type="PANTHER" id="PTHR10578:SF143">
    <property type="entry name" value="FMN-DEPENDENT ALPHA-HYDROXY ACID DEHYDROGENASE PB1A11.03"/>
    <property type="match status" value="1"/>
</dbReference>
<feature type="binding site" evidence="15">
    <location>
        <position position="174"/>
    </location>
    <ligand>
        <name>FMN</name>
        <dbReference type="ChEBI" id="CHEBI:58210"/>
    </ligand>
</feature>
<dbReference type="EC" id="1.1.3.15" evidence="3"/>
<evidence type="ECO:0000256" key="4">
    <source>
        <dbReference type="ARBA" id="ARBA00022630"/>
    </source>
</evidence>
<feature type="binding site" evidence="15">
    <location>
        <position position="280"/>
    </location>
    <ligand>
        <name>glyoxylate</name>
        <dbReference type="ChEBI" id="CHEBI:36655"/>
    </ligand>
</feature>
<evidence type="ECO:0000313" key="17">
    <source>
        <dbReference type="EMBL" id="RHW37588.1"/>
    </source>
</evidence>
<evidence type="ECO:0000256" key="2">
    <source>
        <dbReference type="ARBA" id="ARBA00001917"/>
    </source>
</evidence>
<evidence type="ECO:0000256" key="6">
    <source>
        <dbReference type="ARBA" id="ARBA00023002"/>
    </source>
</evidence>
<dbReference type="InterPro" id="IPR008259">
    <property type="entry name" value="FMN_hydac_DH_AS"/>
</dbReference>
<dbReference type="PIRSF" id="PIRSF000138">
    <property type="entry name" value="Al-hdrx_acd_dh"/>
    <property type="match status" value="1"/>
</dbReference>
<feature type="active site" description="Proton acceptor" evidence="14">
    <location>
        <position position="277"/>
    </location>
</feature>
<sequence>MKTMTIQSKDKEPHEIKQDFPVNFDNLEAKAKEILPLGNFEYIRGGAGQEQTMRNNRIAFESYAFIPQLLNDTSSIDTSISLFGISFPKPFIFAPVGMNMLEHPDGELAVIRAASKLNIPYALSTVSSYSLEEVAEVAPDHTKFFQLYWSKEEEISFSMISRAEAAGYRAIVLTIDTTVSGWRTGDLKINFSPLSQGFAKGNYVNDPIFRKNLLNGSYENYIDGILKNIDHAHLTWAHIEKIKKHTKLPVLLKGILHPNDAVKALESGIDGLIVSNHGGRQLDGVIGSLDALPNITKVVNGRVPVLFDSGVYSGVDAFKALALGADAVCIGRPYVYGLAIAGEQGVQNVMMNLYNELVTTMTLAGTSSMEELKKVELVKRNNQM</sequence>
<dbReference type="InterPro" id="IPR000262">
    <property type="entry name" value="FMN-dep_DH"/>
</dbReference>
<name>A0A396SFF4_9BACL</name>
<keyword evidence="18" id="KW-1185">Reference proteome</keyword>
<comment type="catalytic activity">
    <reaction evidence="11">
        <text>2-hydroxyoctadecanoate + O2 = 2-oxooctadecanoate + H2O2</text>
        <dbReference type="Rhea" id="RHEA:68964"/>
        <dbReference type="ChEBI" id="CHEBI:15379"/>
        <dbReference type="ChEBI" id="CHEBI:16240"/>
        <dbReference type="ChEBI" id="CHEBI:17162"/>
        <dbReference type="ChEBI" id="CHEBI:76724"/>
    </reaction>
</comment>
<dbReference type="PANTHER" id="PTHR10578">
    <property type="entry name" value="S -2-HYDROXY-ACID OXIDASE-RELATED"/>
    <property type="match status" value="1"/>
</dbReference>
<dbReference type="PROSITE" id="PS51349">
    <property type="entry name" value="FMN_HYDROXY_ACID_DH_2"/>
    <property type="match status" value="1"/>
</dbReference>
<comment type="catalytic activity">
    <reaction evidence="12">
        <text>2-hydroxyoctanoate + O2 = 2-oxooctanoate + H2O2</text>
        <dbReference type="Rhea" id="RHEA:67940"/>
        <dbReference type="ChEBI" id="CHEBI:15379"/>
        <dbReference type="ChEBI" id="CHEBI:16240"/>
        <dbReference type="ChEBI" id="CHEBI:133514"/>
        <dbReference type="ChEBI" id="CHEBI:176689"/>
    </reaction>
</comment>
<gene>
    <name evidence="17" type="ORF">D1B33_08655</name>
</gene>
<evidence type="ECO:0000256" key="8">
    <source>
        <dbReference type="ARBA" id="ARBA00029513"/>
    </source>
</evidence>
<dbReference type="AlphaFoldDB" id="A0A396SFF4"/>
<accession>A0A396SFF4</accession>
<evidence type="ECO:0000256" key="14">
    <source>
        <dbReference type="PIRSR" id="PIRSR000138-1"/>
    </source>
</evidence>
<evidence type="ECO:0000259" key="16">
    <source>
        <dbReference type="PROSITE" id="PS51349"/>
    </source>
</evidence>
<dbReference type="InterPro" id="IPR012133">
    <property type="entry name" value="Alpha-hydoxy_acid_DH_FMN"/>
</dbReference>